<dbReference type="GO" id="GO:0004519">
    <property type="term" value="F:endonuclease activity"/>
    <property type="evidence" value="ECO:0007669"/>
    <property type="project" value="UniProtKB-KW"/>
</dbReference>
<protein>
    <submittedName>
        <fullName evidence="9">Ribonuclease E/G</fullName>
    </submittedName>
</protein>
<sequence>MNHKYIITERCGVVRYGYFADGQPVELYCEPKEQKSLVGNIYAARVERMADGIGGAFLEIRDHRGQNCKCYFRLPKGWKEPDSPIIRLSPGRGDGLRGGDIILVQITKDAVKTKLPVAESNVSLTGKYFVLTLGDPRTGVSKKIKKKEERERLSAFAARYKEEGFGIVARTNAEGIREEELEQELSSLLERYHTLMRRAAYAEGRTLLYREPPQYVTLAQELPGDELNEVVTDNPEIYEELCRYYGKEVSDSSRQSAAVHNNADTRKRGQQTGGLQITFYSDDYPLEKLYRLDHYYESALQKTVWLPSGGSLVIEPTEAMVVIDVNSGSVTKKKKQAEMVYYEMNREAAVEIARQLRLRNLSGIIVVDFINMEKKEQRQELLAFLADQCKKDRINCQVIDMTALGLVEMIRSKGRKPLHEQIKDGK</sequence>
<dbReference type="Pfam" id="PF10150">
    <property type="entry name" value="RNase_E_G"/>
    <property type="match status" value="1"/>
</dbReference>
<keyword evidence="4" id="KW-0255">Endonuclease</keyword>
<dbReference type="InterPro" id="IPR012340">
    <property type="entry name" value="NA-bd_OB-fold"/>
</dbReference>
<proteinExistence type="predicted"/>
<reference evidence="9" key="2">
    <citation type="submission" date="2021-04" db="EMBL/GenBank/DDBJ databases">
        <authorList>
            <person name="Gilroy R."/>
        </authorList>
    </citation>
    <scope>NUCLEOTIDE SEQUENCE</scope>
    <source>
        <strain evidence="9">ChiSxjej3B15-1167</strain>
    </source>
</reference>
<comment type="cofactor">
    <cofactor evidence="1">
        <name>Mg(2+)</name>
        <dbReference type="ChEBI" id="CHEBI:18420"/>
    </cofactor>
</comment>
<dbReference type="GO" id="GO:0005737">
    <property type="term" value="C:cytoplasm"/>
    <property type="evidence" value="ECO:0007669"/>
    <property type="project" value="TreeGrafter"/>
</dbReference>
<keyword evidence="5" id="KW-0378">Hydrolase</keyword>
<evidence type="ECO:0000313" key="9">
    <source>
        <dbReference type="EMBL" id="HIX73336.1"/>
    </source>
</evidence>
<evidence type="ECO:0000256" key="5">
    <source>
        <dbReference type="ARBA" id="ARBA00022801"/>
    </source>
</evidence>
<keyword evidence="6" id="KW-0460">Magnesium</keyword>
<evidence type="ECO:0000256" key="2">
    <source>
        <dbReference type="ARBA" id="ARBA00022722"/>
    </source>
</evidence>
<dbReference type="PANTHER" id="PTHR30001">
    <property type="entry name" value="RIBONUCLEASE"/>
    <property type="match status" value="1"/>
</dbReference>
<dbReference type="GO" id="GO:0006364">
    <property type="term" value="P:rRNA processing"/>
    <property type="evidence" value="ECO:0007669"/>
    <property type="project" value="TreeGrafter"/>
</dbReference>
<dbReference type="GO" id="GO:0004540">
    <property type="term" value="F:RNA nuclease activity"/>
    <property type="evidence" value="ECO:0007669"/>
    <property type="project" value="InterPro"/>
</dbReference>
<name>A0A9D1X6D3_9FIRM</name>
<dbReference type="PANTHER" id="PTHR30001:SF1">
    <property type="entry name" value="RIBONUCLEASE E_G-LIKE PROTEIN, CHLOROPLASTIC"/>
    <property type="match status" value="1"/>
</dbReference>
<evidence type="ECO:0000313" key="10">
    <source>
        <dbReference type="Proteomes" id="UP000886805"/>
    </source>
</evidence>
<dbReference type="Gene3D" id="2.40.50.140">
    <property type="entry name" value="Nucleic acid-binding proteins"/>
    <property type="match status" value="1"/>
</dbReference>
<dbReference type="InterPro" id="IPR004659">
    <property type="entry name" value="RNase_E/G"/>
</dbReference>
<evidence type="ECO:0000256" key="4">
    <source>
        <dbReference type="ARBA" id="ARBA00022759"/>
    </source>
</evidence>
<reference evidence="9" key="1">
    <citation type="journal article" date="2021" name="PeerJ">
        <title>Extensive microbial diversity within the chicken gut microbiome revealed by metagenomics and culture.</title>
        <authorList>
            <person name="Gilroy R."/>
            <person name="Ravi A."/>
            <person name="Getino M."/>
            <person name="Pursley I."/>
            <person name="Horton D.L."/>
            <person name="Alikhan N.F."/>
            <person name="Baker D."/>
            <person name="Gharbi K."/>
            <person name="Hall N."/>
            <person name="Watson M."/>
            <person name="Adriaenssens E.M."/>
            <person name="Foster-Nyarko E."/>
            <person name="Jarju S."/>
            <person name="Secka A."/>
            <person name="Antonio M."/>
            <person name="Oren A."/>
            <person name="Chaudhuri R.R."/>
            <person name="La Ragione R."/>
            <person name="Hildebrand F."/>
            <person name="Pallen M.J."/>
        </authorList>
    </citation>
    <scope>NUCLEOTIDE SEQUENCE</scope>
    <source>
        <strain evidence="9">ChiSxjej3B15-1167</strain>
    </source>
</reference>
<evidence type="ECO:0000256" key="6">
    <source>
        <dbReference type="ARBA" id="ARBA00022842"/>
    </source>
</evidence>
<organism evidence="9 10">
    <name type="scientific">Candidatus Anaerobutyricum stercoripullorum</name>
    <dbReference type="NCBI Taxonomy" id="2838456"/>
    <lineage>
        <taxon>Bacteria</taxon>
        <taxon>Bacillati</taxon>
        <taxon>Bacillota</taxon>
        <taxon>Clostridia</taxon>
        <taxon>Lachnospirales</taxon>
        <taxon>Lachnospiraceae</taxon>
        <taxon>Anaerobutyricum</taxon>
    </lineage>
</organism>
<comment type="caution">
    <text evidence="9">The sequence shown here is derived from an EMBL/GenBank/DDBJ whole genome shotgun (WGS) entry which is preliminary data.</text>
</comment>
<keyword evidence="7" id="KW-0694">RNA-binding</keyword>
<dbReference type="EMBL" id="DXEQ01000302">
    <property type="protein sequence ID" value="HIX73336.1"/>
    <property type="molecule type" value="Genomic_DNA"/>
</dbReference>
<gene>
    <name evidence="9" type="ORF">H9849_09975</name>
</gene>
<dbReference type="GO" id="GO:0046872">
    <property type="term" value="F:metal ion binding"/>
    <property type="evidence" value="ECO:0007669"/>
    <property type="project" value="UniProtKB-KW"/>
</dbReference>
<feature type="domain" description="RNA-binding protein AU-1/Ribonuclease E/G" evidence="8">
    <location>
        <begin position="123"/>
        <end position="413"/>
    </location>
</feature>
<dbReference type="InterPro" id="IPR019307">
    <property type="entry name" value="RNA-bd_AU-1/RNase_E/G"/>
</dbReference>
<evidence type="ECO:0000256" key="3">
    <source>
        <dbReference type="ARBA" id="ARBA00022723"/>
    </source>
</evidence>
<keyword evidence="3" id="KW-0479">Metal-binding</keyword>
<evidence type="ECO:0000256" key="7">
    <source>
        <dbReference type="ARBA" id="ARBA00022884"/>
    </source>
</evidence>
<accession>A0A9D1X6D3</accession>
<evidence type="ECO:0000256" key="1">
    <source>
        <dbReference type="ARBA" id="ARBA00001946"/>
    </source>
</evidence>
<dbReference type="GO" id="GO:0016787">
    <property type="term" value="F:hydrolase activity"/>
    <property type="evidence" value="ECO:0007669"/>
    <property type="project" value="UniProtKB-KW"/>
</dbReference>
<dbReference type="Proteomes" id="UP000886805">
    <property type="component" value="Unassembled WGS sequence"/>
</dbReference>
<keyword evidence="2" id="KW-0540">Nuclease</keyword>
<dbReference type="AlphaFoldDB" id="A0A9D1X6D3"/>
<dbReference type="GO" id="GO:0003723">
    <property type="term" value="F:RNA binding"/>
    <property type="evidence" value="ECO:0007669"/>
    <property type="project" value="UniProtKB-KW"/>
</dbReference>
<evidence type="ECO:0000259" key="8">
    <source>
        <dbReference type="Pfam" id="PF10150"/>
    </source>
</evidence>